<gene>
    <name evidence="8" type="primary">LOC115222239</name>
</gene>
<sequence>MMETGDSQQDLKAGPTNVTLLPIDGMSHSSGHKIQATLTSPRCRKFLVVSIKRLCIILLAVAAVVGWYFGTKSKQGNYGLFAHPKPVGGLIHLKESDESIENYMTQLDEFLEAYKEEKQATDKFIKCHGLMTCSPFVDKVCRFPLKRAGDLCVKGNTFGYNPSENQSPCLVLTLRLPQELRPIPFSENDTNFPVNLEEMLDIEPWTLPVTCQGNTPVDQDNMGEVIYKPMAGFPLYYFPYHGQENYLSPLVFIMFKGIKRSMAVTITCSVWASNFREGSYQTTFSLLLD</sequence>
<dbReference type="AlphaFoldDB" id="A0A6P7TB46"/>
<keyword evidence="5" id="KW-1133">Transmembrane helix</keyword>
<dbReference type="PANTHER" id="PTHR11523:SF28">
    <property type="entry name" value="NA_K-ATPASE BETA SUBUNIT ISOFORM 4-RELATED"/>
    <property type="match status" value="1"/>
</dbReference>
<evidence type="ECO:0000256" key="4">
    <source>
        <dbReference type="ARBA" id="ARBA00022968"/>
    </source>
</evidence>
<dbReference type="RefSeq" id="XP_029648258.1">
    <property type="nucleotide sequence ID" value="XM_029792398.2"/>
</dbReference>
<dbReference type="Gene3D" id="2.60.40.1660">
    <property type="entry name" value="Na, k-atpase alpha subunit"/>
    <property type="match status" value="1"/>
</dbReference>
<dbReference type="GO" id="GO:0005890">
    <property type="term" value="C:sodium:potassium-exchanging ATPase complex"/>
    <property type="evidence" value="ECO:0007669"/>
    <property type="project" value="InterPro"/>
</dbReference>
<keyword evidence="4" id="KW-0735">Signal-anchor</keyword>
<evidence type="ECO:0000256" key="2">
    <source>
        <dbReference type="ARBA" id="ARBA00005876"/>
    </source>
</evidence>
<dbReference type="Proteomes" id="UP000515154">
    <property type="component" value="Linkage group LG19"/>
</dbReference>
<reference evidence="8" key="1">
    <citation type="submission" date="2025-08" db="UniProtKB">
        <authorList>
            <consortium name="RefSeq"/>
        </authorList>
    </citation>
    <scope>IDENTIFICATION</scope>
</reference>
<dbReference type="GO" id="GO:0036376">
    <property type="term" value="P:sodium ion export across plasma membrane"/>
    <property type="evidence" value="ECO:0007669"/>
    <property type="project" value="TreeGrafter"/>
</dbReference>
<evidence type="ECO:0000313" key="7">
    <source>
        <dbReference type="Proteomes" id="UP000515154"/>
    </source>
</evidence>
<keyword evidence="3" id="KW-0812">Transmembrane</keyword>
<evidence type="ECO:0000256" key="5">
    <source>
        <dbReference type="ARBA" id="ARBA00022989"/>
    </source>
</evidence>
<keyword evidence="6" id="KW-0472">Membrane</keyword>
<comment type="similarity">
    <text evidence="2">Belongs to the X(+)/potassium ATPases subunit beta family.</text>
</comment>
<dbReference type="InterPro" id="IPR000402">
    <property type="entry name" value="Na/K_ATPase_sub_beta"/>
</dbReference>
<accession>A0A6P7TB46</accession>
<keyword evidence="7" id="KW-1185">Reference proteome</keyword>
<dbReference type="PANTHER" id="PTHR11523">
    <property type="entry name" value="SODIUM/POTASSIUM-DEPENDENT ATPASE BETA SUBUNIT"/>
    <property type="match status" value="1"/>
</dbReference>
<evidence type="ECO:0000313" key="8">
    <source>
        <dbReference type="RefSeq" id="XP_029648258.1"/>
    </source>
</evidence>
<name>A0A6P7TB46_9MOLL</name>
<protein>
    <submittedName>
        <fullName evidence="8">Sodium/potassium-transporting ATPase subunit beta-like</fullName>
    </submittedName>
</protein>
<dbReference type="KEGG" id="osn:115222239"/>
<dbReference type="InterPro" id="IPR038702">
    <property type="entry name" value="Na/K_ATPase_sub_beta_sf"/>
</dbReference>
<dbReference type="GO" id="GO:1990573">
    <property type="term" value="P:potassium ion import across plasma membrane"/>
    <property type="evidence" value="ECO:0007669"/>
    <property type="project" value="TreeGrafter"/>
</dbReference>
<dbReference type="GO" id="GO:0006883">
    <property type="term" value="P:intracellular sodium ion homeostasis"/>
    <property type="evidence" value="ECO:0007669"/>
    <property type="project" value="TreeGrafter"/>
</dbReference>
<organism evidence="7 8">
    <name type="scientific">Octopus sinensis</name>
    <name type="common">East Asian common octopus</name>
    <dbReference type="NCBI Taxonomy" id="2607531"/>
    <lineage>
        <taxon>Eukaryota</taxon>
        <taxon>Metazoa</taxon>
        <taxon>Spiralia</taxon>
        <taxon>Lophotrochozoa</taxon>
        <taxon>Mollusca</taxon>
        <taxon>Cephalopoda</taxon>
        <taxon>Coleoidea</taxon>
        <taxon>Octopodiformes</taxon>
        <taxon>Octopoda</taxon>
        <taxon>Incirrata</taxon>
        <taxon>Octopodidae</taxon>
        <taxon>Octopus</taxon>
    </lineage>
</organism>
<dbReference type="GO" id="GO:0030007">
    <property type="term" value="P:intracellular potassium ion homeostasis"/>
    <property type="evidence" value="ECO:0007669"/>
    <property type="project" value="TreeGrafter"/>
</dbReference>
<dbReference type="Pfam" id="PF00287">
    <property type="entry name" value="Na_K-ATPase"/>
    <property type="match status" value="1"/>
</dbReference>
<comment type="subcellular location">
    <subcellularLocation>
        <location evidence="1">Membrane</location>
        <topology evidence="1">Single-pass type II membrane protein</topology>
    </subcellularLocation>
</comment>
<dbReference type="GO" id="GO:0001671">
    <property type="term" value="F:ATPase activator activity"/>
    <property type="evidence" value="ECO:0007669"/>
    <property type="project" value="TreeGrafter"/>
</dbReference>
<proteinExistence type="inferred from homology"/>
<evidence type="ECO:0000256" key="1">
    <source>
        <dbReference type="ARBA" id="ARBA00004606"/>
    </source>
</evidence>
<evidence type="ECO:0000256" key="3">
    <source>
        <dbReference type="ARBA" id="ARBA00022692"/>
    </source>
</evidence>
<evidence type="ECO:0000256" key="6">
    <source>
        <dbReference type="ARBA" id="ARBA00023136"/>
    </source>
</evidence>